<dbReference type="Proteomes" id="UP001501671">
    <property type="component" value="Unassembled WGS sequence"/>
</dbReference>
<evidence type="ECO:0000313" key="1">
    <source>
        <dbReference type="EMBL" id="GAA4321906.1"/>
    </source>
</evidence>
<comment type="caution">
    <text evidence="1">The sequence shown here is derived from an EMBL/GenBank/DDBJ whole genome shotgun (WGS) entry which is preliminary data.</text>
</comment>
<sequence length="100" mass="11386">MIISHEQLLRAIRDRLVLDVRYDGYVRRIEPHAYGQSTAGEPILRCWQVSGGSAHGQPTGWKLMQRQGIQLSHETGSTFPGPRPGYKRRDPAMQQIYAQL</sequence>
<evidence type="ECO:0000313" key="2">
    <source>
        <dbReference type="Proteomes" id="UP001501671"/>
    </source>
</evidence>
<evidence type="ECO:0008006" key="3">
    <source>
        <dbReference type="Google" id="ProtNLM"/>
    </source>
</evidence>
<dbReference type="EMBL" id="BAABFO010000001">
    <property type="protein sequence ID" value="GAA4321906.1"/>
    <property type="molecule type" value="Genomic_DNA"/>
</dbReference>
<proteinExistence type="predicted"/>
<name>A0ABP8GCQ2_9BURK</name>
<dbReference type="RefSeq" id="WP_345245306.1">
    <property type="nucleotide sequence ID" value="NZ_BAABFO010000001.1"/>
</dbReference>
<keyword evidence="2" id="KW-1185">Reference proteome</keyword>
<protein>
    <recommendedName>
        <fullName evidence="3">WYL domain-containing protein</fullName>
    </recommendedName>
</protein>
<gene>
    <name evidence="1" type="ORF">GCM10023144_01470</name>
</gene>
<organism evidence="1 2">
    <name type="scientific">Pigmentiphaga soli</name>
    <dbReference type="NCBI Taxonomy" id="1007095"/>
    <lineage>
        <taxon>Bacteria</taxon>
        <taxon>Pseudomonadati</taxon>
        <taxon>Pseudomonadota</taxon>
        <taxon>Betaproteobacteria</taxon>
        <taxon>Burkholderiales</taxon>
        <taxon>Alcaligenaceae</taxon>
        <taxon>Pigmentiphaga</taxon>
    </lineage>
</organism>
<reference evidence="2" key="1">
    <citation type="journal article" date="2019" name="Int. J. Syst. Evol. Microbiol.">
        <title>The Global Catalogue of Microorganisms (GCM) 10K type strain sequencing project: providing services to taxonomists for standard genome sequencing and annotation.</title>
        <authorList>
            <consortium name="The Broad Institute Genomics Platform"/>
            <consortium name="The Broad Institute Genome Sequencing Center for Infectious Disease"/>
            <person name="Wu L."/>
            <person name="Ma J."/>
        </authorList>
    </citation>
    <scope>NUCLEOTIDE SEQUENCE [LARGE SCALE GENOMIC DNA]</scope>
    <source>
        <strain evidence="2">JCM 17666</strain>
    </source>
</reference>
<accession>A0ABP8GCQ2</accession>